<organism evidence="3 4">
    <name type="scientific">Sphingomonas jejuensis</name>
    <dbReference type="NCBI Taxonomy" id="904715"/>
    <lineage>
        <taxon>Bacteria</taxon>
        <taxon>Pseudomonadati</taxon>
        <taxon>Pseudomonadota</taxon>
        <taxon>Alphaproteobacteria</taxon>
        <taxon>Sphingomonadales</taxon>
        <taxon>Sphingomonadaceae</taxon>
        <taxon>Sphingomonas</taxon>
    </lineage>
</organism>
<dbReference type="Proteomes" id="UP000734218">
    <property type="component" value="Unassembled WGS sequence"/>
</dbReference>
<evidence type="ECO:0000259" key="2">
    <source>
        <dbReference type="Pfam" id="PF00345"/>
    </source>
</evidence>
<proteinExistence type="predicted"/>
<evidence type="ECO:0000313" key="3">
    <source>
        <dbReference type="EMBL" id="NJC34263.1"/>
    </source>
</evidence>
<feature type="signal peptide" evidence="1">
    <location>
        <begin position="1"/>
        <end position="21"/>
    </location>
</feature>
<comment type="caution">
    <text evidence="3">The sequence shown here is derived from an EMBL/GenBank/DDBJ whole genome shotgun (WGS) entry which is preliminary data.</text>
</comment>
<keyword evidence="1" id="KW-0732">Signal</keyword>
<dbReference type="InterPro" id="IPR008962">
    <property type="entry name" value="PapD-like_sf"/>
</dbReference>
<dbReference type="PANTHER" id="PTHR30251">
    <property type="entry name" value="PILUS ASSEMBLY CHAPERONE"/>
    <property type="match status" value="1"/>
</dbReference>
<protein>
    <submittedName>
        <fullName evidence="3">Fimbrial chaperone protein</fullName>
    </submittedName>
</protein>
<gene>
    <name evidence="3" type="ORF">GGR88_001737</name>
</gene>
<dbReference type="RefSeq" id="WP_167954124.1">
    <property type="nucleotide sequence ID" value="NZ_JAATJE010000001.1"/>
</dbReference>
<dbReference type="PANTHER" id="PTHR30251:SF4">
    <property type="entry name" value="SLR1668 PROTEIN"/>
    <property type="match status" value="1"/>
</dbReference>
<evidence type="ECO:0000256" key="1">
    <source>
        <dbReference type="SAM" id="SignalP"/>
    </source>
</evidence>
<feature type="chain" id="PRO_5046875740" evidence="1">
    <location>
        <begin position="22"/>
        <end position="239"/>
    </location>
</feature>
<dbReference type="Gene3D" id="2.60.40.10">
    <property type="entry name" value="Immunoglobulins"/>
    <property type="match status" value="1"/>
</dbReference>
<dbReference type="InterPro" id="IPR013783">
    <property type="entry name" value="Ig-like_fold"/>
</dbReference>
<dbReference type="EMBL" id="JAATJE010000001">
    <property type="protein sequence ID" value="NJC34263.1"/>
    <property type="molecule type" value="Genomic_DNA"/>
</dbReference>
<accession>A0ABX0XLM2</accession>
<dbReference type="SUPFAM" id="SSF49354">
    <property type="entry name" value="PapD-like"/>
    <property type="match status" value="1"/>
</dbReference>
<feature type="domain" description="Pili assembly chaperone N-terminal" evidence="2">
    <location>
        <begin position="34"/>
        <end position="148"/>
    </location>
</feature>
<dbReference type="InterPro" id="IPR050643">
    <property type="entry name" value="Periplasmic_pilus_chap"/>
</dbReference>
<keyword evidence="4" id="KW-1185">Reference proteome</keyword>
<dbReference type="Pfam" id="PF00345">
    <property type="entry name" value="PapD_N"/>
    <property type="match status" value="1"/>
</dbReference>
<sequence length="239" mass="25356">MICFRLMVALAALALPVPALAASVVIWPIDPRIEAGERATALWLENSGTDPITLQVRSFLWSQDGGEDRLTDQDEIVASPPMVEIAPGARQLVRVIRRTVDGSAGERSFRLFVDEVPTASPDLAAGATGARLTVQMRYSIPLFTYSPASPVAAPADPLVTRVRSVNGVRTIEITNVGATHVRLTDLRAGGSADGAMLRQGLMGYVLAGATMRWPLPADVTAPVFTVSVDGVSRLLTPSA</sequence>
<reference evidence="3 4" key="1">
    <citation type="submission" date="2020-03" db="EMBL/GenBank/DDBJ databases">
        <title>Genomic Encyclopedia of Type Strains, Phase IV (KMG-IV): sequencing the most valuable type-strain genomes for metagenomic binning, comparative biology and taxonomic classification.</title>
        <authorList>
            <person name="Goeker M."/>
        </authorList>
    </citation>
    <scope>NUCLEOTIDE SEQUENCE [LARGE SCALE GENOMIC DNA]</scope>
    <source>
        <strain evidence="3 4">DSM 27651</strain>
    </source>
</reference>
<name>A0ABX0XLM2_9SPHN</name>
<dbReference type="InterPro" id="IPR016147">
    <property type="entry name" value="Pili_assmbl_chaperone_N"/>
</dbReference>
<evidence type="ECO:0000313" key="4">
    <source>
        <dbReference type="Proteomes" id="UP000734218"/>
    </source>
</evidence>